<evidence type="ECO:0000313" key="1">
    <source>
        <dbReference type="EMBL" id="MBC5661635.1"/>
    </source>
</evidence>
<evidence type="ECO:0000313" key="2">
    <source>
        <dbReference type="Proteomes" id="UP000615234"/>
    </source>
</evidence>
<reference evidence="1 2" key="1">
    <citation type="submission" date="2020-08" db="EMBL/GenBank/DDBJ databases">
        <title>Genome public.</title>
        <authorList>
            <person name="Liu C."/>
            <person name="Sun Q."/>
        </authorList>
    </citation>
    <scope>NUCLEOTIDE SEQUENCE [LARGE SCALE GENOMIC DNA]</scope>
    <source>
        <strain evidence="1 2">NSJ-10</strain>
    </source>
</reference>
<organism evidence="1 2">
    <name type="scientific">Coprococcus hominis</name>
    <name type="common">ex Liu et al. 2022</name>
    <dbReference type="NCBI Taxonomy" id="2763039"/>
    <lineage>
        <taxon>Bacteria</taxon>
        <taxon>Bacillati</taxon>
        <taxon>Bacillota</taxon>
        <taxon>Clostridia</taxon>
        <taxon>Lachnospirales</taxon>
        <taxon>Lachnospiraceae</taxon>
        <taxon>Coprococcus</taxon>
    </lineage>
</organism>
<protein>
    <submittedName>
        <fullName evidence="1">HPr family phosphocarrier protein</fullName>
    </submittedName>
</protein>
<dbReference type="Proteomes" id="UP000615234">
    <property type="component" value="Unassembled WGS sequence"/>
</dbReference>
<name>A0A8I0AGH5_9FIRM</name>
<gene>
    <name evidence="1" type="ORF">H8S09_01800</name>
</gene>
<dbReference type="EMBL" id="JACOOX010000001">
    <property type="protein sequence ID" value="MBC5661635.1"/>
    <property type="molecule type" value="Genomic_DNA"/>
</dbReference>
<dbReference type="InterPro" id="IPR035895">
    <property type="entry name" value="HPr-like_sf"/>
</dbReference>
<dbReference type="Gene3D" id="3.30.1340.10">
    <property type="entry name" value="HPr-like"/>
    <property type="match status" value="1"/>
</dbReference>
<sequence>MAKSTDIKVKLSSVDEVKQFVDVMRGYHGDVDISATNKNYMVDAKSILGVISLDLRDELTVKFYDGISDSYMSTLKPFIAEPAVA</sequence>
<dbReference type="AlphaFoldDB" id="A0A8I0AGH5"/>
<keyword evidence="2" id="KW-1185">Reference proteome</keyword>
<proteinExistence type="predicted"/>
<dbReference type="RefSeq" id="WP_008400539.1">
    <property type="nucleotide sequence ID" value="NZ_JACOOX010000001.1"/>
</dbReference>
<accession>A0A8I0AGH5</accession>
<dbReference type="SUPFAM" id="SSF55594">
    <property type="entry name" value="HPr-like"/>
    <property type="match status" value="1"/>
</dbReference>
<comment type="caution">
    <text evidence="1">The sequence shown here is derived from an EMBL/GenBank/DDBJ whole genome shotgun (WGS) entry which is preliminary data.</text>
</comment>